<name>A0A565C6J6_9BRAS</name>
<dbReference type="InterPro" id="IPR011990">
    <property type="entry name" value="TPR-like_helical_dom_sf"/>
</dbReference>
<dbReference type="Pfam" id="PF01535">
    <property type="entry name" value="PPR"/>
    <property type="match status" value="4"/>
</dbReference>
<comment type="caution">
    <text evidence="3">The sequence shown here is derived from an EMBL/GenBank/DDBJ whole genome shotgun (WGS) entry which is preliminary data.</text>
</comment>
<sequence length="392" mass="44761">MFLSRFLSAPINHRRFFNTSSLSYLKRVSAISKSELDPCSINERVRMLIKLCNLDAAAEHARLVVLSRDKPKVTAETCAAVLQALCDDRRYSDAYDLFHYFTANSNSDLVSKSCRIPIVTGFCDQGKLDEALELYQHLRKGPSSRAHLALAQGLVDAGRIDEAMRLFYCVARPVYDIFIRGLLDVGNVERANELYDDLKLCEDLDCVVEVSATFMEHWFKQGMDEKAMECYLSFKEEHRQMRASTGNRLLKVLLKYGKKTEAWSLFNQMKATRFDSESCNIMVNECFKIGKVGEAIQIFDKLVGTSEDPQLCYRNMITRLCEQGMLSEAERFFAQMCSQNHLVPDVPTYRTMTDAYVKADRVSDARKNLNQTLDACLTFTSKMVGLYRLSHC</sequence>
<dbReference type="EMBL" id="CABITT030000006">
    <property type="protein sequence ID" value="VVB09177.1"/>
    <property type="molecule type" value="Genomic_DNA"/>
</dbReference>
<protein>
    <recommendedName>
        <fullName evidence="5">Pentacotripeptide-repeat region of PRORP domain-containing protein</fullName>
    </recommendedName>
</protein>
<accession>A0A565C6J6</accession>
<reference evidence="3" key="1">
    <citation type="submission" date="2019-07" db="EMBL/GenBank/DDBJ databases">
        <authorList>
            <person name="Dittberner H."/>
        </authorList>
    </citation>
    <scope>NUCLEOTIDE SEQUENCE [LARGE SCALE GENOMIC DNA]</scope>
</reference>
<dbReference type="AlphaFoldDB" id="A0A565C6J6"/>
<dbReference type="InterPro" id="IPR002885">
    <property type="entry name" value="PPR_rpt"/>
</dbReference>
<evidence type="ECO:0000313" key="3">
    <source>
        <dbReference type="EMBL" id="VVB09177.1"/>
    </source>
</evidence>
<organism evidence="3 4">
    <name type="scientific">Arabis nemorensis</name>
    <dbReference type="NCBI Taxonomy" id="586526"/>
    <lineage>
        <taxon>Eukaryota</taxon>
        <taxon>Viridiplantae</taxon>
        <taxon>Streptophyta</taxon>
        <taxon>Embryophyta</taxon>
        <taxon>Tracheophyta</taxon>
        <taxon>Spermatophyta</taxon>
        <taxon>Magnoliopsida</taxon>
        <taxon>eudicotyledons</taxon>
        <taxon>Gunneridae</taxon>
        <taxon>Pentapetalae</taxon>
        <taxon>rosids</taxon>
        <taxon>malvids</taxon>
        <taxon>Brassicales</taxon>
        <taxon>Brassicaceae</taxon>
        <taxon>Arabideae</taxon>
        <taxon>Arabis</taxon>
    </lineage>
</organism>
<keyword evidence="4" id="KW-1185">Reference proteome</keyword>
<gene>
    <name evidence="3" type="ORF">ANE_LOCUS19621</name>
</gene>
<evidence type="ECO:0008006" key="5">
    <source>
        <dbReference type="Google" id="ProtNLM"/>
    </source>
</evidence>
<dbReference type="SUPFAM" id="SSF48452">
    <property type="entry name" value="TPR-like"/>
    <property type="match status" value="1"/>
</dbReference>
<feature type="repeat" description="PPR" evidence="2">
    <location>
        <begin position="275"/>
        <end position="309"/>
    </location>
</feature>
<proteinExistence type="predicted"/>
<keyword evidence="1" id="KW-0677">Repeat</keyword>
<dbReference type="InterPro" id="IPR052308">
    <property type="entry name" value="PPR_domain-containing"/>
</dbReference>
<dbReference type="OrthoDB" id="1054444at2759"/>
<dbReference type="Gene3D" id="1.25.40.10">
    <property type="entry name" value="Tetratricopeptide repeat domain"/>
    <property type="match status" value="2"/>
</dbReference>
<dbReference type="PROSITE" id="PS51375">
    <property type="entry name" value="PPR"/>
    <property type="match status" value="1"/>
</dbReference>
<dbReference type="NCBIfam" id="TIGR00756">
    <property type="entry name" value="PPR"/>
    <property type="match status" value="1"/>
</dbReference>
<dbReference type="Proteomes" id="UP000489600">
    <property type="component" value="Unassembled WGS sequence"/>
</dbReference>
<dbReference type="PANTHER" id="PTHR47937">
    <property type="entry name" value="PLASTID TRANSCRIPTIONALLY ACTIVE CHROMOSOME 2-LIKE PROTEIN"/>
    <property type="match status" value="1"/>
</dbReference>
<evidence type="ECO:0000256" key="1">
    <source>
        <dbReference type="ARBA" id="ARBA00022737"/>
    </source>
</evidence>
<evidence type="ECO:0000256" key="2">
    <source>
        <dbReference type="PROSITE-ProRule" id="PRU00708"/>
    </source>
</evidence>
<dbReference type="PANTHER" id="PTHR47937:SF7">
    <property type="entry name" value="EXPORTIN-2 CENTRAL DOMAIN-CONTAINING PROTEIN"/>
    <property type="match status" value="1"/>
</dbReference>
<evidence type="ECO:0000313" key="4">
    <source>
        <dbReference type="Proteomes" id="UP000489600"/>
    </source>
</evidence>